<dbReference type="CDD" id="cd01127">
    <property type="entry name" value="TrwB_TraG_TraD_VirD4"/>
    <property type="match status" value="1"/>
</dbReference>
<sequence length="1117" mass="119222">MSLTDDQRAALRSVRLNWAPTYEEVWDSATDLHVDGLHTDVWDDLEDSLGDAVASTGPCPTGLVITGNAGTGKTHLLTRFRDEVQSHGHYFVLLELLDSSDFWRAALTSLRSSLLRPARDHPTQLAQLIWLLSDEAGLSRAQRREFSGDAAPTPDTLDALVTAMSNRRPQVRQYHGVLRALVLLASPDSRLADLGSAFLDDIEVEETAAERLHWGLPAHGFPAVETVRAISAFLAETGATVFAVDQIDTLLAQSAATLGAPGAEGPAGENEVVEQIGHGLMALRQGLYRTVTVACMLPTAWETLQTRATASVADRFRVVGPLKSLPDGAVARAIVERRLTAAYRAKEFTPPHPTWPVAPEAFATAVHHTPRDLLTRVDGHIRSCLATHSVFELTSFEDGATRPAPAAAAARPVEPVAVAPEDLLTKLDAEFEALRVRARVGEVATDQAAADGAMAHLLNAGLRAWTREDGGEGFQIERGGRQLDARLRRRLAGRTEDEQHWAFRAVPAANPVAVTNRVQSAAIGAGLVAGQDRRQLFLLRSTPWPTSPKASAVIADAIERGAQQLPLDEGDLATLEALGRLIDRAPDGLDEWLTARRPAHGLRLFAGLETKPGAVHDRSNAATNAARRARALVPGDAVGKVGGLSSAMADLMFSGTPAPARPEPVRSEPARPEPARTEPARPEPAAPSSAGPAGPLPAAPEQPIALGLAPDERAIAVNPADLRKHVAIFAGSGSGKTVLIRRLIEECALRGTSAIVLDPNNDLSRLGEAWPQAPSGWWPGDADRADAYLGDTEVVVWTPNRPSARPLVLQPIPDFAALRAGMDGTDLEAQEAREGFAMAVEACASALEQHVGLSGQRREQQRAILRESLTAYGRQADRSTVQGFIAFLRDWDADRSQLPSADKLAPDMANNLQAALINNPLLGGEGQAVDPSALLTPSAGKRARISVISLIGLPDETQRQTFVSQLQLALFSWIKRHPAGDRPLGWLLVMDEAQQIAPSGAVKPSTESTLLLASQARKYGLGLVFATQSPTGLHNKIVGNSATHLYGKLNAPVQIQAAKDLAAARGGRIDAIGGLGPGDFYLGTGNDTIRLHAPMCLSHHPATPPTEDEVLRISREG</sequence>
<comment type="caution">
    <text evidence="3">The sequence shown here is derived from an EMBL/GenBank/DDBJ whole genome shotgun (WGS) entry which is preliminary data.</text>
</comment>
<dbReference type="SUPFAM" id="SSF52540">
    <property type="entry name" value="P-loop containing nucleoside triphosphate hydrolases"/>
    <property type="match status" value="2"/>
</dbReference>
<dbReference type="InterPro" id="IPR051162">
    <property type="entry name" value="T4SS_component"/>
</dbReference>
<evidence type="ECO:0000256" key="1">
    <source>
        <dbReference type="SAM" id="MobiDB-lite"/>
    </source>
</evidence>
<organism evidence="3 4">
    <name type="scientific">Tsukamurella strandjordii</name>
    <dbReference type="NCBI Taxonomy" id="147577"/>
    <lineage>
        <taxon>Bacteria</taxon>
        <taxon>Bacillati</taxon>
        <taxon>Actinomycetota</taxon>
        <taxon>Actinomycetes</taxon>
        <taxon>Mycobacteriales</taxon>
        <taxon>Tsukamurellaceae</taxon>
        <taxon>Tsukamurella</taxon>
    </lineage>
</organism>
<dbReference type="Proteomes" id="UP001178281">
    <property type="component" value="Unassembled WGS sequence"/>
</dbReference>
<feature type="domain" description="AAA+ ATPase" evidence="2">
    <location>
        <begin position="59"/>
        <end position="218"/>
    </location>
</feature>
<dbReference type="Gene3D" id="3.40.50.300">
    <property type="entry name" value="P-loop containing nucleotide triphosphate hydrolases"/>
    <property type="match status" value="2"/>
</dbReference>
<feature type="region of interest" description="Disordered" evidence="1">
    <location>
        <begin position="652"/>
        <end position="702"/>
    </location>
</feature>
<dbReference type="SMART" id="SM00382">
    <property type="entry name" value="AAA"/>
    <property type="match status" value="2"/>
</dbReference>
<proteinExistence type="predicted"/>
<protein>
    <submittedName>
        <fullName evidence="3">DUF87 domain-containing protein</fullName>
    </submittedName>
</protein>
<evidence type="ECO:0000313" key="4">
    <source>
        <dbReference type="Proteomes" id="UP001178281"/>
    </source>
</evidence>
<dbReference type="InterPro" id="IPR002789">
    <property type="entry name" value="HerA_central"/>
</dbReference>
<gene>
    <name evidence="3" type="ORF">Q7X28_09180</name>
</gene>
<dbReference type="EMBL" id="JAUTIX010000003">
    <property type="protein sequence ID" value="MDP0398098.1"/>
    <property type="molecule type" value="Genomic_DNA"/>
</dbReference>
<dbReference type="RefSeq" id="WP_305111076.1">
    <property type="nucleotide sequence ID" value="NZ_JAUTIX010000003.1"/>
</dbReference>
<accession>A0AA90NFC3</accession>
<keyword evidence="4" id="KW-1185">Reference proteome</keyword>
<name>A0AA90NFC3_9ACTN</name>
<dbReference type="AlphaFoldDB" id="A0AA90NFC3"/>
<dbReference type="PANTHER" id="PTHR30121:SF6">
    <property type="entry name" value="SLR6007 PROTEIN"/>
    <property type="match status" value="1"/>
</dbReference>
<evidence type="ECO:0000259" key="2">
    <source>
        <dbReference type="SMART" id="SM00382"/>
    </source>
</evidence>
<dbReference type="PANTHER" id="PTHR30121">
    <property type="entry name" value="UNCHARACTERIZED PROTEIN YJGR-RELATED"/>
    <property type="match status" value="1"/>
</dbReference>
<evidence type="ECO:0000313" key="3">
    <source>
        <dbReference type="EMBL" id="MDP0398098.1"/>
    </source>
</evidence>
<feature type="domain" description="AAA+ ATPase" evidence="2">
    <location>
        <begin position="722"/>
        <end position="1079"/>
    </location>
</feature>
<feature type="compositionally biased region" description="Basic and acidic residues" evidence="1">
    <location>
        <begin position="663"/>
        <end position="681"/>
    </location>
</feature>
<reference evidence="3" key="1">
    <citation type="submission" date="2023-08" db="EMBL/GenBank/DDBJ databases">
        <title>The draft genome of Tsukamurella strandjordii strain 050030.</title>
        <authorList>
            <person name="Zhao F."/>
            <person name="Feng Y."/>
            <person name="Zong Z."/>
        </authorList>
    </citation>
    <scope>NUCLEOTIDE SEQUENCE</scope>
    <source>
        <strain evidence="3">050030</strain>
    </source>
</reference>
<dbReference type="InterPro" id="IPR027417">
    <property type="entry name" value="P-loop_NTPase"/>
</dbReference>
<dbReference type="InterPro" id="IPR003593">
    <property type="entry name" value="AAA+_ATPase"/>
</dbReference>
<dbReference type="Pfam" id="PF01935">
    <property type="entry name" value="DUF87"/>
    <property type="match status" value="1"/>
</dbReference>